<keyword evidence="1 3" id="KW-0456">Lyase</keyword>
<evidence type="ECO:0000256" key="3">
    <source>
        <dbReference type="PIRNR" id="PIRNR001365"/>
    </source>
</evidence>
<dbReference type="PANTHER" id="PTHR12128">
    <property type="entry name" value="DIHYDRODIPICOLINATE SYNTHASE"/>
    <property type="match status" value="1"/>
</dbReference>
<dbReference type="PRINTS" id="PR00146">
    <property type="entry name" value="DHPICSNTHASE"/>
</dbReference>
<feature type="active site" description="Schiff-base intermediate with substrate" evidence="4">
    <location>
        <position position="162"/>
    </location>
</feature>
<dbReference type="EC" id="4.1.3.3" evidence="5"/>
<accession>A0AAW9HX03</accession>
<dbReference type="SMART" id="SM01130">
    <property type="entry name" value="DHDPS"/>
    <property type="match status" value="1"/>
</dbReference>
<proteinExistence type="inferred from homology"/>
<dbReference type="EC" id="4.2.1.41" evidence="5"/>
<organism evidence="5 6">
    <name type="scientific">Actinotignum urinale</name>
    <dbReference type="NCBI Taxonomy" id="190146"/>
    <lineage>
        <taxon>Bacteria</taxon>
        <taxon>Bacillati</taxon>
        <taxon>Actinomycetota</taxon>
        <taxon>Actinomycetes</taxon>
        <taxon>Actinomycetales</taxon>
        <taxon>Actinomycetaceae</taxon>
        <taxon>Actinotignum</taxon>
    </lineage>
</organism>
<dbReference type="CDD" id="cd00408">
    <property type="entry name" value="DHDPS-like"/>
    <property type="match status" value="1"/>
</dbReference>
<dbReference type="SUPFAM" id="SSF51569">
    <property type="entry name" value="Aldolase"/>
    <property type="match status" value="1"/>
</dbReference>
<evidence type="ECO:0000256" key="1">
    <source>
        <dbReference type="ARBA" id="ARBA00023239"/>
    </source>
</evidence>
<dbReference type="EMBL" id="JAWNGC010000003">
    <property type="protein sequence ID" value="MDY5154770.1"/>
    <property type="molecule type" value="Genomic_DNA"/>
</dbReference>
<dbReference type="PROSITE" id="PS00666">
    <property type="entry name" value="DHDPS_2"/>
    <property type="match status" value="1"/>
</dbReference>
<dbReference type="Proteomes" id="UP001281731">
    <property type="component" value="Unassembled WGS sequence"/>
</dbReference>
<dbReference type="AlphaFoldDB" id="A0AAW9HX03"/>
<protein>
    <submittedName>
        <fullName evidence="5">Dihydrodipicolinate synthase family protein</fullName>
        <ecNumber evidence="5">4.1.3.3</ecNumber>
        <ecNumber evidence="5">4.2.1.41</ecNumber>
        <ecNumber evidence="5">4.3.3.7</ecNumber>
    </submittedName>
</protein>
<comment type="similarity">
    <text evidence="3">Belongs to the DapA family.</text>
</comment>
<dbReference type="GO" id="GO:0005829">
    <property type="term" value="C:cytosol"/>
    <property type="evidence" value="ECO:0007669"/>
    <property type="project" value="TreeGrafter"/>
</dbReference>
<dbReference type="InterPro" id="IPR020625">
    <property type="entry name" value="Schiff_base-form_aldolases_AS"/>
</dbReference>
<dbReference type="InterPro" id="IPR013785">
    <property type="entry name" value="Aldolase_TIM"/>
</dbReference>
<feature type="active site" description="Proton donor/acceptor" evidence="4">
    <location>
        <position position="133"/>
    </location>
</feature>
<reference evidence="5" key="1">
    <citation type="submission" date="2023-10" db="EMBL/GenBank/DDBJ databases">
        <title>Whole Genome based description of the genera Actinobaculum and Actinotignum reveals a complex phylogenetic relationship within the species included in the genus Actinotignum.</title>
        <authorList>
            <person name="Jensen C.S."/>
            <person name="Dargis R."/>
            <person name="Kemp M."/>
            <person name="Christensen J.J."/>
        </authorList>
    </citation>
    <scope>NUCLEOTIDE SEQUENCE</scope>
    <source>
        <strain evidence="5">SLA_B511</strain>
    </source>
</reference>
<dbReference type="GO" id="GO:0047448">
    <property type="term" value="F:5-dehydro-4-deoxyglucarate dehydratase activity"/>
    <property type="evidence" value="ECO:0007669"/>
    <property type="project" value="UniProtKB-EC"/>
</dbReference>
<dbReference type="GO" id="GO:0008747">
    <property type="term" value="F:N-acetylneuraminate lyase activity"/>
    <property type="evidence" value="ECO:0007669"/>
    <property type="project" value="UniProtKB-EC"/>
</dbReference>
<gene>
    <name evidence="5" type="ORF">R6G80_03400</name>
</gene>
<dbReference type="InterPro" id="IPR002220">
    <property type="entry name" value="DapA-like"/>
</dbReference>
<dbReference type="Pfam" id="PF00701">
    <property type="entry name" value="DHDPS"/>
    <property type="match status" value="1"/>
</dbReference>
<comment type="caution">
    <text evidence="5">The sequence shown here is derived from an EMBL/GenBank/DDBJ whole genome shotgun (WGS) entry which is preliminary data.</text>
</comment>
<dbReference type="Gene3D" id="3.20.20.70">
    <property type="entry name" value="Aldolase class I"/>
    <property type="match status" value="1"/>
</dbReference>
<dbReference type="RefSeq" id="WP_320756420.1">
    <property type="nucleotide sequence ID" value="NZ_JAWNGC010000003.1"/>
</dbReference>
<evidence type="ECO:0000313" key="6">
    <source>
        <dbReference type="Proteomes" id="UP001281731"/>
    </source>
</evidence>
<evidence type="ECO:0000256" key="4">
    <source>
        <dbReference type="PIRSR" id="PIRSR001365-1"/>
    </source>
</evidence>
<dbReference type="PIRSF" id="PIRSF001365">
    <property type="entry name" value="DHDPS"/>
    <property type="match status" value="1"/>
</dbReference>
<evidence type="ECO:0000256" key="2">
    <source>
        <dbReference type="ARBA" id="ARBA00023270"/>
    </source>
</evidence>
<dbReference type="PANTHER" id="PTHR12128:SF28">
    <property type="entry name" value="2-DEHYDRO-3-DEOXY-D-GLUCONATE ALDOLASE YAGE-RELATED"/>
    <property type="match status" value="1"/>
</dbReference>
<sequence length="303" mass="33136">MFHGIYTPSVTPLRDDESIDFEGWAKHIDRLIDAGINGILIFGSIGEFYSFTEEEKREAVDFAVKHVDGRVQLLVGVGNTSLKEACELTAYSAKAGADAVVAVSPYYFGPSSEVAYKYFAAIAGACDIDVLLYNFPDRTGSDLSPELVARLAREFPNIVGIKDTVDTASHTRRILRAVRPFRRDFAVLSGYDEYYLSNRASGGNGILTGMTNVEPETFVALHKAYEAGDFATVAAKARRVAILMELYEVTELFISAIKGGVKVKGVDISTRIKEPACQLTDEQVGRIKEILALPNETLSSKAE</sequence>
<dbReference type="GO" id="GO:0008840">
    <property type="term" value="F:4-hydroxy-tetrahydrodipicolinate synthase activity"/>
    <property type="evidence" value="ECO:0007669"/>
    <property type="project" value="UniProtKB-EC"/>
</dbReference>
<keyword evidence="2" id="KW-0704">Schiff base</keyword>
<evidence type="ECO:0000313" key="5">
    <source>
        <dbReference type="EMBL" id="MDY5154770.1"/>
    </source>
</evidence>
<name>A0AAW9HX03_9ACTO</name>
<dbReference type="EC" id="4.3.3.7" evidence="5"/>